<sequence length="212" mass="22327">MAATVHLLRHAAHDRVDRILCGRMEGVALGEAGRAQAARLAKRLAPLGLAAIYSSPMQRCRETAEAVASAAALVPVVDAAFNEIDFGEWAGQTFAALNDDPRWQAWNMRRDEGATPGGESMRAAQARAVAGVAALLPRHAGQAVAVVSHSDVIKAILAHYLDAPLQAYERFEIGPASLSTLAVWPGGGKVLVMNDLAHDRPCPGRHGSGDGT</sequence>
<comment type="caution">
    <text evidence="1">The sequence shown here is derived from an EMBL/GenBank/DDBJ whole genome shotgun (WGS) entry which is preliminary data.</text>
</comment>
<accession>A0A845BFY9</accession>
<dbReference type="OrthoDB" id="9783269at2"/>
<name>A0A845BFY9_9PROT</name>
<dbReference type="GO" id="GO:0016791">
    <property type="term" value="F:phosphatase activity"/>
    <property type="evidence" value="ECO:0007669"/>
    <property type="project" value="TreeGrafter"/>
</dbReference>
<dbReference type="SUPFAM" id="SSF53254">
    <property type="entry name" value="Phosphoglycerate mutase-like"/>
    <property type="match status" value="1"/>
</dbReference>
<gene>
    <name evidence="1" type="ORF">E0493_20830</name>
</gene>
<dbReference type="PANTHER" id="PTHR48100:SF2">
    <property type="entry name" value="CONSERVED PROTEIN"/>
    <property type="match status" value="1"/>
</dbReference>
<protein>
    <submittedName>
        <fullName evidence="1">Histidine phosphatase family protein</fullName>
    </submittedName>
</protein>
<dbReference type="AlphaFoldDB" id="A0A845BFY9"/>
<organism evidence="1 2">
    <name type="scientific">Teichococcus coralli</name>
    <dbReference type="NCBI Taxonomy" id="2545983"/>
    <lineage>
        <taxon>Bacteria</taxon>
        <taxon>Pseudomonadati</taxon>
        <taxon>Pseudomonadota</taxon>
        <taxon>Alphaproteobacteria</taxon>
        <taxon>Acetobacterales</taxon>
        <taxon>Roseomonadaceae</taxon>
        <taxon>Roseomonas</taxon>
    </lineage>
</organism>
<dbReference type="GO" id="GO:0005737">
    <property type="term" value="C:cytoplasm"/>
    <property type="evidence" value="ECO:0007669"/>
    <property type="project" value="TreeGrafter"/>
</dbReference>
<dbReference type="SMART" id="SM00855">
    <property type="entry name" value="PGAM"/>
    <property type="match status" value="1"/>
</dbReference>
<keyword evidence="2" id="KW-1185">Reference proteome</keyword>
<dbReference type="InterPro" id="IPR050275">
    <property type="entry name" value="PGM_Phosphatase"/>
</dbReference>
<dbReference type="PANTHER" id="PTHR48100">
    <property type="entry name" value="BROAD-SPECIFICITY PHOSPHATASE YOR283W-RELATED"/>
    <property type="match status" value="1"/>
</dbReference>
<dbReference type="Gene3D" id="3.40.50.1240">
    <property type="entry name" value="Phosphoglycerate mutase-like"/>
    <property type="match status" value="1"/>
</dbReference>
<dbReference type="Pfam" id="PF00300">
    <property type="entry name" value="His_Phos_1"/>
    <property type="match status" value="1"/>
</dbReference>
<dbReference type="InterPro" id="IPR029033">
    <property type="entry name" value="His_PPase_superfam"/>
</dbReference>
<proteinExistence type="predicted"/>
<evidence type="ECO:0000313" key="1">
    <source>
        <dbReference type="EMBL" id="MXP65798.1"/>
    </source>
</evidence>
<reference evidence="1 2" key="1">
    <citation type="submission" date="2019-03" db="EMBL/GenBank/DDBJ databases">
        <title>Roseomonas sp. a novel Roseomonas species isolated from Sea whip Gorgonian.</title>
        <authorList>
            <person name="Li F."/>
            <person name="Pan X."/>
            <person name="Huang S."/>
            <person name="Li Z."/>
            <person name="Meng B."/>
        </authorList>
    </citation>
    <scope>NUCLEOTIDE SEQUENCE [LARGE SCALE GENOMIC DNA]</scope>
    <source>
        <strain evidence="1 2">M0104</strain>
    </source>
</reference>
<dbReference type="CDD" id="cd07067">
    <property type="entry name" value="HP_PGM_like"/>
    <property type="match status" value="1"/>
</dbReference>
<dbReference type="InterPro" id="IPR013078">
    <property type="entry name" value="His_Pase_superF_clade-1"/>
</dbReference>
<dbReference type="EMBL" id="SNVJ01000028">
    <property type="protein sequence ID" value="MXP65798.1"/>
    <property type="molecule type" value="Genomic_DNA"/>
</dbReference>
<dbReference type="Proteomes" id="UP000460715">
    <property type="component" value="Unassembled WGS sequence"/>
</dbReference>
<dbReference type="RefSeq" id="WP_160939207.1">
    <property type="nucleotide sequence ID" value="NZ_SNVJ01000028.1"/>
</dbReference>
<evidence type="ECO:0000313" key="2">
    <source>
        <dbReference type="Proteomes" id="UP000460715"/>
    </source>
</evidence>